<dbReference type="SUPFAM" id="SSF48008">
    <property type="entry name" value="GntR ligand-binding domain-like"/>
    <property type="match status" value="1"/>
</dbReference>
<dbReference type="Pfam" id="PF07729">
    <property type="entry name" value="FCD"/>
    <property type="match status" value="1"/>
</dbReference>
<dbReference type="InterPro" id="IPR011711">
    <property type="entry name" value="GntR_C"/>
</dbReference>
<protein>
    <submittedName>
        <fullName evidence="5">GntR family transcriptional regulator</fullName>
    </submittedName>
</protein>
<dbReference type="SMART" id="SM00895">
    <property type="entry name" value="FCD"/>
    <property type="match status" value="1"/>
</dbReference>
<dbReference type="Gene3D" id="1.20.120.530">
    <property type="entry name" value="GntR ligand-binding domain-like"/>
    <property type="match status" value="1"/>
</dbReference>
<dbReference type="EMBL" id="CP034235">
    <property type="protein sequence ID" value="QGQ98064.1"/>
    <property type="molecule type" value="Genomic_DNA"/>
</dbReference>
<dbReference type="Proteomes" id="UP000426246">
    <property type="component" value="Chromosome"/>
</dbReference>
<keyword evidence="6" id="KW-1185">Reference proteome</keyword>
<evidence type="ECO:0000256" key="1">
    <source>
        <dbReference type="ARBA" id="ARBA00023015"/>
    </source>
</evidence>
<dbReference type="InterPro" id="IPR036388">
    <property type="entry name" value="WH-like_DNA-bd_sf"/>
</dbReference>
<keyword evidence="3" id="KW-0804">Transcription</keyword>
<sequence>MIDNVELTLSPSELENSGDMKEDVYTLLKRMIMKREFTPNERLDAYEIAKQLNTSRTPVRDALNKLDAEGFIKTFPRKGTFVTGIYKQDLIHLFQYREMNELYALELGFEKLCVQTAKFELEIAKWDEMLKAEEYDGTLIMESDVLFHKHIVHSTDNPIMINLFENVNCHVHIARGYYLQDTQRMLEASQEHKAILNNLLDKNKAGAKAALKQHLDNTLDGLLKMIAIYKIF</sequence>
<accession>A0A6B8RQI6</accession>
<dbReference type="GO" id="GO:0003677">
    <property type="term" value="F:DNA binding"/>
    <property type="evidence" value="ECO:0007669"/>
    <property type="project" value="UniProtKB-KW"/>
</dbReference>
<reference evidence="6" key="1">
    <citation type="submission" date="2018-11" db="EMBL/GenBank/DDBJ databases">
        <title>Complete genome sequence of Paenibacillus sp. ML311-T8.</title>
        <authorList>
            <person name="Nam Y.-D."/>
            <person name="Kang J."/>
            <person name="Chung W.-H."/>
            <person name="Park Y.S."/>
        </authorList>
    </citation>
    <scope>NUCLEOTIDE SEQUENCE [LARGE SCALE GENOMIC DNA]</scope>
    <source>
        <strain evidence="6">ML311-T8</strain>
    </source>
</reference>
<evidence type="ECO:0000259" key="4">
    <source>
        <dbReference type="PROSITE" id="PS50949"/>
    </source>
</evidence>
<dbReference type="SMART" id="SM00345">
    <property type="entry name" value="HTH_GNTR"/>
    <property type="match status" value="1"/>
</dbReference>
<evidence type="ECO:0000313" key="5">
    <source>
        <dbReference type="EMBL" id="QGQ98064.1"/>
    </source>
</evidence>
<dbReference type="PANTHER" id="PTHR43537:SF24">
    <property type="entry name" value="GLUCONATE OPERON TRANSCRIPTIONAL REPRESSOR"/>
    <property type="match status" value="1"/>
</dbReference>
<dbReference type="OrthoDB" id="368257at2"/>
<dbReference type="InterPro" id="IPR036390">
    <property type="entry name" value="WH_DNA-bd_sf"/>
</dbReference>
<gene>
    <name evidence="5" type="ORF">EHS13_25815</name>
</gene>
<dbReference type="CDD" id="cd07377">
    <property type="entry name" value="WHTH_GntR"/>
    <property type="match status" value="1"/>
</dbReference>
<dbReference type="GO" id="GO:0003700">
    <property type="term" value="F:DNA-binding transcription factor activity"/>
    <property type="evidence" value="ECO:0007669"/>
    <property type="project" value="InterPro"/>
</dbReference>
<dbReference type="RefSeq" id="WP_155703158.1">
    <property type="nucleotide sequence ID" value="NZ_CP034235.1"/>
</dbReference>
<dbReference type="PROSITE" id="PS50949">
    <property type="entry name" value="HTH_GNTR"/>
    <property type="match status" value="1"/>
</dbReference>
<keyword evidence="2" id="KW-0238">DNA-binding</keyword>
<dbReference type="InterPro" id="IPR000524">
    <property type="entry name" value="Tscrpt_reg_HTH_GntR"/>
</dbReference>
<dbReference type="InterPro" id="IPR008920">
    <property type="entry name" value="TF_FadR/GntR_C"/>
</dbReference>
<feature type="domain" description="HTH gntR-type" evidence="4">
    <location>
        <begin position="18"/>
        <end position="85"/>
    </location>
</feature>
<organism evidence="5 6">
    <name type="scientific">Paenibacillus psychroresistens</name>
    <dbReference type="NCBI Taxonomy" id="1778678"/>
    <lineage>
        <taxon>Bacteria</taxon>
        <taxon>Bacillati</taxon>
        <taxon>Bacillota</taxon>
        <taxon>Bacilli</taxon>
        <taxon>Bacillales</taxon>
        <taxon>Paenibacillaceae</taxon>
        <taxon>Paenibacillus</taxon>
    </lineage>
</organism>
<dbReference type="SUPFAM" id="SSF46785">
    <property type="entry name" value="Winged helix' DNA-binding domain"/>
    <property type="match status" value="1"/>
</dbReference>
<dbReference type="AlphaFoldDB" id="A0A6B8RQI6"/>
<dbReference type="Gene3D" id="1.10.10.10">
    <property type="entry name" value="Winged helix-like DNA-binding domain superfamily/Winged helix DNA-binding domain"/>
    <property type="match status" value="1"/>
</dbReference>
<name>A0A6B8RQI6_9BACL</name>
<evidence type="ECO:0000256" key="2">
    <source>
        <dbReference type="ARBA" id="ARBA00023125"/>
    </source>
</evidence>
<proteinExistence type="predicted"/>
<dbReference type="PANTHER" id="PTHR43537">
    <property type="entry name" value="TRANSCRIPTIONAL REGULATOR, GNTR FAMILY"/>
    <property type="match status" value="1"/>
</dbReference>
<dbReference type="Pfam" id="PF00392">
    <property type="entry name" value="GntR"/>
    <property type="match status" value="1"/>
</dbReference>
<evidence type="ECO:0000313" key="6">
    <source>
        <dbReference type="Proteomes" id="UP000426246"/>
    </source>
</evidence>
<keyword evidence="1" id="KW-0805">Transcription regulation</keyword>
<dbReference type="KEGG" id="ppsc:EHS13_25815"/>
<evidence type="ECO:0000256" key="3">
    <source>
        <dbReference type="ARBA" id="ARBA00023163"/>
    </source>
</evidence>